<organism evidence="1 2">
    <name type="scientific">Deinococcus aquiradiocola</name>
    <dbReference type="NCBI Taxonomy" id="393059"/>
    <lineage>
        <taxon>Bacteria</taxon>
        <taxon>Thermotogati</taxon>
        <taxon>Deinococcota</taxon>
        <taxon>Deinococci</taxon>
        <taxon>Deinococcales</taxon>
        <taxon>Deinococcaceae</taxon>
        <taxon>Deinococcus</taxon>
    </lineage>
</organism>
<name>A0A917P7G6_9DEIO</name>
<reference evidence="1" key="2">
    <citation type="submission" date="2020-09" db="EMBL/GenBank/DDBJ databases">
        <authorList>
            <person name="Sun Q."/>
            <person name="Ohkuma M."/>
        </authorList>
    </citation>
    <scope>NUCLEOTIDE SEQUENCE</scope>
    <source>
        <strain evidence="1">JCM 14371</strain>
    </source>
</reference>
<comment type="caution">
    <text evidence="1">The sequence shown here is derived from an EMBL/GenBank/DDBJ whole genome shotgun (WGS) entry which is preliminary data.</text>
</comment>
<evidence type="ECO:0000313" key="1">
    <source>
        <dbReference type="EMBL" id="GGJ65260.1"/>
    </source>
</evidence>
<dbReference type="RefSeq" id="WP_188960748.1">
    <property type="nucleotide sequence ID" value="NZ_BMOE01000001.1"/>
</dbReference>
<keyword evidence="2" id="KW-1185">Reference proteome</keyword>
<sequence>MTGQAESVVIGSSGQIVVRADVKRSRMSAWVVDVDVLNLGPSYVLVKSWFFLPEEMTTEQVAQLGLQIHVPLDKEVLISPGESQLIPVGSAAGKWAMRIAHSDRHIRDQFSFIAGSNSPKLVMRCFDVTGERLIEVKLDAVRSVDPNVDPKDLEYLMYVHPSVQ</sequence>
<protein>
    <submittedName>
        <fullName evidence="1">Uncharacterized protein</fullName>
    </submittedName>
</protein>
<accession>A0A917P7G6</accession>
<gene>
    <name evidence="1" type="ORF">GCM10008939_06470</name>
</gene>
<dbReference type="Proteomes" id="UP000635726">
    <property type="component" value="Unassembled WGS sequence"/>
</dbReference>
<dbReference type="EMBL" id="BMOE01000001">
    <property type="protein sequence ID" value="GGJ65260.1"/>
    <property type="molecule type" value="Genomic_DNA"/>
</dbReference>
<dbReference type="AlphaFoldDB" id="A0A917P7G6"/>
<proteinExistence type="predicted"/>
<evidence type="ECO:0000313" key="2">
    <source>
        <dbReference type="Proteomes" id="UP000635726"/>
    </source>
</evidence>
<reference evidence="1" key="1">
    <citation type="journal article" date="2014" name="Int. J. Syst. Evol. Microbiol.">
        <title>Complete genome sequence of Corynebacterium casei LMG S-19264T (=DSM 44701T), isolated from a smear-ripened cheese.</title>
        <authorList>
            <consortium name="US DOE Joint Genome Institute (JGI-PGF)"/>
            <person name="Walter F."/>
            <person name="Albersmeier A."/>
            <person name="Kalinowski J."/>
            <person name="Ruckert C."/>
        </authorList>
    </citation>
    <scope>NUCLEOTIDE SEQUENCE</scope>
    <source>
        <strain evidence="1">JCM 14371</strain>
    </source>
</reference>